<feature type="transmembrane region" description="Helical" evidence="1">
    <location>
        <begin position="72"/>
        <end position="90"/>
    </location>
</feature>
<evidence type="ECO:0000259" key="2">
    <source>
        <dbReference type="Pfam" id="PF20061"/>
    </source>
</evidence>
<sequence length="96" mass="10838">MTDTTTDRPSRSFGERLFGGNPAGVILRLVIVSLLVGFVMQSFGFDVRDLVRGAVDIFRDALRDGFREFRHIGSYILTGAAVVIPIWLLLRLTRRR</sequence>
<keyword evidence="1" id="KW-1133">Transmembrane helix</keyword>
<dbReference type="InterPro" id="IPR045594">
    <property type="entry name" value="DUF6460"/>
</dbReference>
<evidence type="ECO:0000313" key="4">
    <source>
        <dbReference type="Proteomes" id="UP001597521"/>
    </source>
</evidence>
<reference evidence="4" key="1">
    <citation type="journal article" date="2019" name="Int. J. Syst. Evol. Microbiol.">
        <title>The Global Catalogue of Microorganisms (GCM) 10K type strain sequencing project: providing services to taxonomists for standard genome sequencing and annotation.</title>
        <authorList>
            <consortium name="The Broad Institute Genomics Platform"/>
            <consortium name="The Broad Institute Genome Sequencing Center for Infectious Disease"/>
            <person name="Wu L."/>
            <person name="Ma J."/>
        </authorList>
    </citation>
    <scope>NUCLEOTIDE SEQUENCE [LARGE SCALE GENOMIC DNA]</scope>
    <source>
        <strain evidence="4">CCM 7427</strain>
    </source>
</reference>
<evidence type="ECO:0000256" key="1">
    <source>
        <dbReference type="SAM" id="Phobius"/>
    </source>
</evidence>
<keyword evidence="1" id="KW-0812">Transmembrane</keyword>
<evidence type="ECO:0000313" key="3">
    <source>
        <dbReference type="EMBL" id="MFD2648522.1"/>
    </source>
</evidence>
<proteinExistence type="predicted"/>
<keyword evidence="4" id="KW-1185">Reference proteome</keyword>
<comment type="caution">
    <text evidence="3">The sequence shown here is derived from an EMBL/GenBank/DDBJ whole genome shotgun (WGS) entry which is preliminary data.</text>
</comment>
<dbReference type="Proteomes" id="UP001597521">
    <property type="component" value="Unassembled WGS sequence"/>
</dbReference>
<accession>A0ABW5QLS4</accession>
<gene>
    <name evidence="3" type="ORF">ACFSX5_12040</name>
</gene>
<organism evidence="3 4">
    <name type="scientific">Devosia albogilva</name>
    <dbReference type="NCBI Taxonomy" id="429726"/>
    <lineage>
        <taxon>Bacteria</taxon>
        <taxon>Pseudomonadati</taxon>
        <taxon>Pseudomonadota</taxon>
        <taxon>Alphaproteobacteria</taxon>
        <taxon>Hyphomicrobiales</taxon>
        <taxon>Devosiaceae</taxon>
        <taxon>Devosia</taxon>
    </lineage>
</organism>
<feature type="domain" description="DUF6460" evidence="2">
    <location>
        <begin position="62"/>
        <end position="96"/>
    </location>
</feature>
<keyword evidence="1" id="KW-0472">Membrane</keyword>
<dbReference type="EMBL" id="JBHUNP010000001">
    <property type="protein sequence ID" value="MFD2648522.1"/>
    <property type="molecule type" value="Genomic_DNA"/>
</dbReference>
<dbReference type="Pfam" id="PF20061">
    <property type="entry name" value="DUF6460"/>
    <property type="match status" value="1"/>
</dbReference>
<feature type="transmembrane region" description="Helical" evidence="1">
    <location>
        <begin position="25"/>
        <end position="43"/>
    </location>
</feature>
<protein>
    <submittedName>
        <fullName evidence="3">DUF6460 domain-containing protein</fullName>
    </submittedName>
</protein>
<dbReference type="RefSeq" id="WP_386833714.1">
    <property type="nucleotide sequence ID" value="NZ_JBHUNP010000001.1"/>
</dbReference>
<name>A0ABW5QLS4_9HYPH</name>